<dbReference type="AlphaFoldDB" id="A0A8S1ITI0"/>
<dbReference type="Proteomes" id="UP000708148">
    <property type="component" value="Unassembled WGS sequence"/>
</dbReference>
<protein>
    <submittedName>
        <fullName evidence="11">Uncharacterized protein</fullName>
    </submittedName>
</protein>
<evidence type="ECO:0000256" key="2">
    <source>
        <dbReference type="ARBA" id="ARBA00022679"/>
    </source>
</evidence>
<evidence type="ECO:0000256" key="4">
    <source>
        <dbReference type="ARBA" id="ARBA00022777"/>
    </source>
</evidence>
<reference evidence="11" key="1">
    <citation type="submission" date="2020-12" db="EMBL/GenBank/DDBJ databases">
        <authorList>
            <person name="Iha C."/>
        </authorList>
    </citation>
    <scope>NUCLEOTIDE SEQUENCE</scope>
</reference>
<keyword evidence="4" id="KW-0418">Kinase</keyword>
<feature type="region of interest" description="Disordered" evidence="8">
    <location>
        <begin position="392"/>
        <end position="411"/>
    </location>
</feature>
<proteinExistence type="predicted"/>
<organism evidence="11 12">
    <name type="scientific">Ostreobium quekettii</name>
    <dbReference type="NCBI Taxonomy" id="121088"/>
    <lineage>
        <taxon>Eukaryota</taxon>
        <taxon>Viridiplantae</taxon>
        <taxon>Chlorophyta</taxon>
        <taxon>core chlorophytes</taxon>
        <taxon>Ulvophyceae</taxon>
        <taxon>TCBD clade</taxon>
        <taxon>Bryopsidales</taxon>
        <taxon>Ostreobineae</taxon>
        <taxon>Ostreobiaceae</taxon>
        <taxon>Ostreobium</taxon>
    </lineage>
</organism>
<evidence type="ECO:0000256" key="8">
    <source>
        <dbReference type="SAM" id="MobiDB-lite"/>
    </source>
</evidence>
<dbReference type="PROSITE" id="PS00107">
    <property type="entry name" value="PROTEIN_KINASE_ATP"/>
    <property type="match status" value="1"/>
</dbReference>
<dbReference type="InterPro" id="IPR018247">
    <property type="entry name" value="EF_Hand_1_Ca_BS"/>
</dbReference>
<feature type="domain" description="EF-hand" evidence="10">
    <location>
        <begin position="720"/>
        <end position="755"/>
    </location>
</feature>
<feature type="domain" description="Protein kinase" evidence="9">
    <location>
        <begin position="29"/>
        <end position="302"/>
    </location>
</feature>
<dbReference type="PANTHER" id="PTHR24349">
    <property type="entry name" value="SERINE/THREONINE-PROTEIN KINASE"/>
    <property type="match status" value="1"/>
</dbReference>
<dbReference type="Gene3D" id="1.10.238.10">
    <property type="entry name" value="EF-hand"/>
    <property type="match status" value="1"/>
</dbReference>
<dbReference type="GO" id="GO:0005509">
    <property type="term" value="F:calcium ion binding"/>
    <property type="evidence" value="ECO:0007669"/>
    <property type="project" value="InterPro"/>
</dbReference>
<dbReference type="Gene3D" id="1.10.510.10">
    <property type="entry name" value="Transferase(Phosphotransferase) domain 1"/>
    <property type="match status" value="1"/>
</dbReference>
<name>A0A8S1ITI0_9CHLO</name>
<evidence type="ECO:0000259" key="10">
    <source>
        <dbReference type="PROSITE" id="PS50222"/>
    </source>
</evidence>
<dbReference type="Gene3D" id="3.30.200.20">
    <property type="entry name" value="Phosphorylase Kinase, domain 1"/>
    <property type="match status" value="1"/>
</dbReference>
<feature type="binding site" evidence="7">
    <location>
        <position position="58"/>
    </location>
    <ligand>
        <name>ATP</name>
        <dbReference type="ChEBI" id="CHEBI:30616"/>
    </ligand>
</feature>
<dbReference type="InterPro" id="IPR017441">
    <property type="entry name" value="Protein_kinase_ATP_BS"/>
</dbReference>
<evidence type="ECO:0000256" key="7">
    <source>
        <dbReference type="PROSITE-ProRule" id="PRU10141"/>
    </source>
</evidence>
<sequence length="823" mass="91056">MPRVDAWEVKKPSRPSIDLGFPRGLEDVYEWGEELGKGGFGAVRLVRSKASGQEFACKSLPKELRAPGVSEKQQARHVEMIKREVAVLKRLVWTLSVVRLEGVYEDDERVHILMEYCRGGELLRWSGREIFSEEMVAKIMRAVLRTLAQCHAHNILHRDIKPGNFMFLTKEKGSHIKAVDFGMAVFYDPKELPRSDLGFDGTPWFMAPEVLSSQVVPASDIWSAGVMAYQLLTGYLPFDDRKHKRAPVLAVIWKAILTEEPSFERKFWGSISDEAEDFVRSLLQKDPASRPTAKQALKHPWVRRGGAKPTQLSETVVQRIQRFGRSSIFKRTVLDMIADELLQKSIRDTQPSPEKVVEVRSTSPEQRSEPDTSMDAAQDGPRDRQERTWHGGMAFQRSSSLPTTSPARTHHGGELWSAMAKNALRAVGNSLVRGRRFFSNQDLTRIASTSAEVWEQKRMLAREALDTSVHAGRHYQDLLDMDTSTAPETEEDDSSDESLPPSPPAYHITPVEGGLRCDLREDEGEGPSGAADENFARYYIASASAGVPFSEHIAGEASEEEEDPKLSAKAAELCQHGQSHYMQFLEAQGGTVEDPPDSHGNGAVADGVEAMKDSMQRGRPGGPSMPGPFRRGRPKSALSASLDRDEVGHVLQALQLDENGCASVEEVTKGLMKLGYALEPGEVPSLMKSMAPGNDGTVNLSQFLASQVDWQDLQRNSREEWLNGAKQAFNDLDKDADGRIQAQDILAALQHKLPTAEVDAAVEQAAIECCADELEMDFEGFVSLLRVDSSDSLASLDEFDSRLGSHHGPSSQYSSSLATVPEH</sequence>
<evidence type="ECO:0000256" key="3">
    <source>
        <dbReference type="ARBA" id="ARBA00022741"/>
    </source>
</evidence>
<feature type="compositionally biased region" description="Low complexity" evidence="8">
    <location>
        <begin position="806"/>
        <end position="816"/>
    </location>
</feature>
<dbReference type="PROSITE" id="PS50011">
    <property type="entry name" value="PROTEIN_KINASE_DOM"/>
    <property type="match status" value="1"/>
</dbReference>
<feature type="region of interest" description="Disordered" evidence="8">
    <location>
        <begin position="484"/>
        <end position="511"/>
    </location>
</feature>
<evidence type="ECO:0000313" key="11">
    <source>
        <dbReference type="EMBL" id="CAD7698186.1"/>
    </source>
</evidence>
<dbReference type="OrthoDB" id="40902at2759"/>
<accession>A0A8S1ITI0</accession>
<dbReference type="InterPro" id="IPR002048">
    <property type="entry name" value="EF_hand_dom"/>
</dbReference>
<feature type="compositionally biased region" description="Polar residues" evidence="8">
    <location>
        <begin position="396"/>
        <end position="407"/>
    </location>
</feature>
<dbReference type="SMART" id="SM00220">
    <property type="entry name" value="S_TKc"/>
    <property type="match status" value="1"/>
</dbReference>
<dbReference type="InterPro" id="IPR011009">
    <property type="entry name" value="Kinase-like_dom_sf"/>
</dbReference>
<dbReference type="GO" id="GO:0004674">
    <property type="term" value="F:protein serine/threonine kinase activity"/>
    <property type="evidence" value="ECO:0007669"/>
    <property type="project" value="UniProtKB-KW"/>
</dbReference>
<keyword evidence="1" id="KW-0723">Serine/threonine-protein kinase</keyword>
<gene>
    <name evidence="11" type="ORF">OSTQU699_LOCUS3547</name>
</gene>
<dbReference type="CDD" id="cd05117">
    <property type="entry name" value="STKc_CAMK"/>
    <property type="match status" value="1"/>
</dbReference>
<evidence type="ECO:0000256" key="1">
    <source>
        <dbReference type="ARBA" id="ARBA00022527"/>
    </source>
</evidence>
<feature type="region of interest" description="Disordered" evidence="8">
    <location>
        <begin position="345"/>
        <end position="386"/>
    </location>
</feature>
<comment type="caution">
    <text evidence="11">The sequence shown here is derived from an EMBL/GenBank/DDBJ whole genome shotgun (WGS) entry which is preliminary data.</text>
</comment>
<keyword evidence="12" id="KW-1185">Reference proteome</keyword>
<dbReference type="PROSITE" id="PS50222">
    <property type="entry name" value="EF_HAND_2"/>
    <property type="match status" value="1"/>
</dbReference>
<feature type="region of interest" description="Disordered" evidence="8">
    <location>
        <begin position="615"/>
        <end position="635"/>
    </location>
</feature>
<evidence type="ECO:0000259" key="9">
    <source>
        <dbReference type="PROSITE" id="PS50011"/>
    </source>
</evidence>
<keyword evidence="6 7" id="KW-0067">ATP-binding</keyword>
<evidence type="ECO:0000256" key="5">
    <source>
        <dbReference type="ARBA" id="ARBA00022837"/>
    </source>
</evidence>
<dbReference type="InterPro" id="IPR050205">
    <property type="entry name" value="CDPK_Ser/Thr_kinases"/>
</dbReference>
<dbReference type="PROSITE" id="PS00018">
    <property type="entry name" value="EF_HAND_1"/>
    <property type="match status" value="1"/>
</dbReference>
<dbReference type="EMBL" id="CAJHUC010000778">
    <property type="protein sequence ID" value="CAD7698186.1"/>
    <property type="molecule type" value="Genomic_DNA"/>
</dbReference>
<dbReference type="SUPFAM" id="SSF47473">
    <property type="entry name" value="EF-hand"/>
    <property type="match status" value="1"/>
</dbReference>
<dbReference type="InterPro" id="IPR011992">
    <property type="entry name" value="EF-hand-dom_pair"/>
</dbReference>
<keyword evidence="3 7" id="KW-0547">Nucleotide-binding</keyword>
<feature type="region of interest" description="Disordered" evidence="8">
    <location>
        <begin position="801"/>
        <end position="823"/>
    </location>
</feature>
<dbReference type="PROSITE" id="PS00108">
    <property type="entry name" value="PROTEIN_KINASE_ST"/>
    <property type="match status" value="1"/>
</dbReference>
<dbReference type="GO" id="GO:0005524">
    <property type="term" value="F:ATP binding"/>
    <property type="evidence" value="ECO:0007669"/>
    <property type="project" value="UniProtKB-UniRule"/>
</dbReference>
<dbReference type="SUPFAM" id="SSF56112">
    <property type="entry name" value="Protein kinase-like (PK-like)"/>
    <property type="match status" value="1"/>
</dbReference>
<dbReference type="InterPro" id="IPR000719">
    <property type="entry name" value="Prot_kinase_dom"/>
</dbReference>
<keyword evidence="2" id="KW-0808">Transferase</keyword>
<dbReference type="Pfam" id="PF00069">
    <property type="entry name" value="Pkinase"/>
    <property type="match status" value="1"/>
</dbReference>
<evidence type="ECO:0000256" key="6">
    <source>
        <dbReference type="ARBA" id="ARBA00022840"/>
    </source>
</evidence>
<keyword evidence="5" id="KW-0106">Calcium</keyword>
<evidence type="ECO:0000313" key="12">
    <source>
        <dbReference type="Proteomes" id="UP000708148"/>
    </source>
</evidence>
<dbReference type="InterPro" id="IPR008271">
    <property type="entry name" value="Ser/Thr_kinase_AS"/>
</dbReference>